<dbReference type="RefSeq" id="WP_145017949.1">
    <property type="nucleotide sequence ID" value="NZ_VLLN01000003.1"/>
</dbReference>
<dbReference type="PANTHER" id="PTHR34071:SF2">
    <property type="entry name" value="FLAVIN-NUCLEOTIDE-BINDING PROTEIN"/>
    <property type="match status" value="1"/>
</dbReference>
<dbReference type="OrthoDB" id="9794935at2"/>
<sequence length="151" mass="17167">MRRKDRHISDRDAIDDIIGRCRVCRLGLCDDGQPYVVPLSFGYDGQCLYVHAAAEGRKIDILRRNNRVCFEFDILEEVISADQACNWGMRYESVIGSGVAEIMTDSDAKRAALDRIMQQYSSDRWTFDEQALAGTLVVCIRIEEVSGKARR</sequence>
<accession>A0A562WR46</accession>
<dbReference type="AlphaFoldDB" id="A0A562WR46"/>
<dbReference type="InterPro" id="IPR012349">
    <property type="entry name" value="Split_barrel_FMN-bd"/>
</dbReference>
<evidence type="ECO:0000313" key="1">
    <source>
        <dbReference type="EMBL" id="TWJ32625.1"/>
    </source>
</evidence>
<proteinExistence type="predicted"/>
<dbReference type="InterPro" id="IPR024747">
    <property type="entry name" value="Pyridox_Oxase-rel"/>
</dbReference>
<dbReference type="SUPFAM" id="SSF50475">
    <property type="entry name" value="FMN-binding split barrel"/>
    <property type="match status" value="1"/>
</dbReference>
<keyword evidence="2" id="KW-1185">Reference proteome</keyword>
<dbReference type="Pfam" id="PF12900">
    <property type="entry name" value="Pyridox_ox_2"/>
    <property type="match status" value="1"/>
</dbReference>
<dbReference type="Gene3D" id="2.30.110.10">
    <property type="entry name" value="Electron Transport, Fmn-binding Protein, Chain A"/>
    <property type="match status" value="1"/>
</dbReference>
<dbReference type="PANTHER" id="PTHR34071">
    <property type="entry name" value="5-NITROIMIDAZOLE ANTIBIOTICS RESISTANCE PROTEIN, NIMA-FAMILY-RELATED PROTEIN-RELATED"/>
    <property type="match status" value="1"/>
</dbReference>
<dbReference type="EMBL" id="VLLN01000003">
    <property type="protein sequence ID" value="TWJ32625.1"/>
    <property type="molecule type" value="Genomic_DNA"/>
</dbReference>
<protein>
    <recommendedName>
        <fullName evidence="3">Nitroimidazol reductase NimA-like FMN-containing flavoprotein (Pyridoxamine 5'-phosphate oxidase superfamily)</fullName>
    </recommendedName>
</protein>
<evidence type="ECO:0008006" key="3">
    <source>
        <dbReference type="Google" id="ProtNLM"/>
    </source>
</evidence>
<comment type="caution">
    <text evidence="1">The sequence shown here is derived from an EMBL/GenBank/DDBJ whole genome shotgun (WGS) entry which is preliminary data.</text>
</comment>
<evidence type="ECO:0000313" key="2">
    <source>
        <dbReference type="Proteomes" id="UP000319449"/>
    </source>
</evidence>
<name>A0A562WR46_9BACT</name>
<reference evidence="1 2" key="1">
    <citation type="submission" date="2019-07" db="EMBL/GenBank/DDBJ databases">
        <title>Genomic Encyclopedia of Archaeal and Bacterial Type Strains, Phase II (KMG-II): from individual species to whole genera.</title>
        <authorList>
            <person name="Goeker M."/>
        </authorList>
    </citation>
    <scope>NUCLEOTIDE SEQUENCE [LARGE SCALE GENOMIC DNA]</scope>
    <source>
        <strain evidence="1 2">ATCC BAA-1139</strain>
    </source>
</reference>
<gene>
    <name evidence="1" type="ORF">JN12_00599</name>
</gene>
<dbReference type="Proteomes" id="UP000319449">
    <property type="component" value="Unassembled WGS sequence"/>
</dbReference>
<organism evidence="1 2">
    <name type="scientific">Geobacter argillaceus</name>
    <dbReference type="NCBI Taxonomy" id="345631"/>
    <lineage>
        <taxon>Bacteria</taxon>
        <taxon>Pseudomonadati</taxon>
        <taxon>Thermodesulfobacteriota</taxon>
        <taxon>Desulfuromonadia</taxon>
        <taxon>Geobacterales</taxon>
        <taxon>Geobacteraceae</taxon>
        <taxon>Geobacter</taxon>
    </lineage>
</organism>